<dbReference type="EnsemblMetazoa" id="AMIN006052-RA">
    <property type="protein sequence ID" value="AMIN006052-PA"/>
    <property type="gene ID" value="AMIN006052"/>
</dbReference>
<feature type="domain" description="C2H2-type" evidence="12">
    <location>
        <begin position="169"/>
        <end position="207"/>
    </location>
</feature>
<evidence type="ECO:0000313" key="13">
    <source>
        <dbReference type="EnsemblMetazoa" id="AMIN006052-PA"/>
    </source>
</evidence>
<feature type="domain" description="C2H2-type" evidence="12">
    <location>
        <begin position="140"/>
        <end position="167"/>
    </location>
</feature>
<dbReference type="FunFam" id="3.30.160.60:FF:000112">
    <property type="entry name" value="Mds1 and evi1 complex locus protein"/>
    <property type="match status" value="1"/>
</dbReference>
<feature type="compositionally biased region" description="Acidic residues" evidence="11">
    <location>
        <begin position="543"/>
        <end position="555"/>
    </location>
</feature>
<feature type="region of interest" description="Disordered" evidence="11">
    <location>
        <begin position="886"/>
        <end position="960"/>
    </location>
</feature>
<dbReference type="SMART" id="SM00355">
    <property type="entry name" value="ZnF_C2H2"/>
    <property type="match status" value="8"/>
</dbReference>
<evidence type="ECO:0000313" key="14">
    <source>
        <dbReference type="Proteomes" id="UP000075920"/>
    </source>
</evidence>
<feature type="region of interest" description="Disordered" evidence="11">
    <location>
        <begin position="300"/>
        <end position="356"/>
    </location>
</feature>
<reference evidence="14" key="1">
    <citation type="submission" date="2013-03" db="EMBL/GenBank/DDBJ databases">
        <title>The Genome Sequence of Anopheles minimus MINIMUS1.</title>
        <authorList>
            <consortium name="The Broad Institute Genomics Platform"/>
            <person name="Neafsey D.E."/>
            <person name="Walton C."/>
            <person name="Walker B."/>
            <person name="Young S.K."/>
            <person name="Zeng Q."/>
            <person name="Gargeya S."/>
            <person name="Fitzgerald M."/>
            <person name="Haas B."/>
            <person name="Abouelleil A."/>
            <person name="Allen A.W."/>
            <person name="Alvarado L."/>
            <person name="Arachchi H.M."/>
            <person name="Berlin A.M."/>
            <person name="Chapman S.B."/>
            <person name="Gainer-Dewar J."/>
            <person name="Goldberg J."/>
            <person name="Griggs A."/>
            <person name="Gujja S."/>
            <person name="Hansen M."/>
            <person name="Howarth C."/>
            <person name="Imamovic A."/>
            <person name="Ireland A."/>
            <person name="Larimer J."/>
            <person name="McCowan C."/>
            <person name="Murphy C."/>
            <person name="Pearson M."/>
            <person name="Poon T.W."/>
            <person name="Priest M."/>
            <person name="Roberts A."/>
            <person name="Saif S."/>
            <person name="Shea T."/>
            <person name="Sisk P."/>
            <person name="Sykes S."/>
            <person name="Wortman J."/>
            <person name="Nusbaum C."/>
            <person name="Birren B."/>
        </authorList>
    </citation>
    <scope>NUCLEOTIDE SEQUENCE [LARGE SCALE GENOMIC DNA]</scope>
    <source>
        <strain evidence="14">MINIMUS1</strain>
    </source>
</reference>
<keyword evidence="2" id="KW-0479">Metal-binding</keyword>
<feature type="domain" description="C2H2-type" evidence="12">
    <location>
        <begin position="24"/>
        <end position="52"/>
    </location>
</feature>
<keyword evidence="3" id="KW-0677">Repeat</keyword>
<comment type="subcellular location">
    <subcellularLocation>
        <location evidence="1">Nucleus</location>
    </subcellularLocation>
</comment>
<dbReference type="FunFam" id="3.30.160.60:FF:000653">
    <property type="entry name" value="Zinc finger protein Pegasus"/>
    <property type="match status" value="1"/>
</dbReference>
<keyword evidence="4 10" id="KW-0863">Zinc-finger</keyword>
<feature type="compositionally biased region" description="Pro residues" evidence="11">
    <location>
        <begin position="628"/>
        <end position="644"/>
    </location>
</feature>
<evidence type="ECO:0000256" key="8">
    <source>
        <dbReference type="ARBA" id="ARBA00023163"/>
    </source>
</evidence>
<keyword evidence="7" id="KW-0238">DNA-binding</keyword>
<dbReference type="GO" id="GO:0006355">
    <property type="term" value="P:regulation of DNA-templated transcription"/>
    <property type="evidence" value="ECO:0007669"/>
    <property type="project" value="UniProtKB-ARBA"/>
</dbReference>
<evidence type="ECO:0000256" key="2">
    <source>
        <dbReference type="ARBA" id="ARBA00022723"/>
    </source>
</evidence>
<dbReference type="PANTHER" id="PTHR16515">
    <property type="entry name" value="PR DOMAIN ZINC FINGER PROTEIN"/>
    <property type="match status" value="1"/>
</dbReference>
<feature type="compositionally biased region" description="Polar residues" evidence="11">
    <location>
        <begin position="384"/>
        <end position="394"/>
    </location>
</feature>
<evidence type="ECO:0000256" key="6">
    <source>
        <dbReference type="ARBA" id="ARBA00023015"/>
    </source>
</evidence>
<feature type="compositionally biased region" description="Low complexity" evidence="11">
    <location>
        <begin position="618"/>
        <end position="627"/>
    </location>
</feature>
<feature type="compositionally biased region" description="Basic and acidic residues" evidence="11">
    <location>
        <begin position="512"/>
        <end position="522"/>
    </location>
</feature>
<evidence type="ECO:0000256" key="10">
    <source>
        <dbReference type="PROSITE-ProRule" id="PRU00042"/>
    </source>
</evidence>
<reference evidence="13" key="2">
    <citation type="submission" date="2020-05" db="UniProtKB">
        <authorList>
            <consortium name="EnsemblMetazoa"/>
        </authorList>
    </citation>
    <scope>IDENTIFICATION</scope>
    <source>
        <strain evidence="13">MINIMUS1</strain>
    </source>
</reference>
<accession>A0A182W6T7</accession>
<proteinExistence type="predicted"/>
<evidence type="ECO:0000256" key="1">
    <source>
        <dbReference type="ARBA" id="ARBA00004123"/>
    </source>
</evidence>
<keyword evidence="9" id="KW-0539">Nucleus</keyword>
<dbReference type="GO" id="GO:0005634">
    <property type="term" value="C:nucleus"/>
    <property type="evidence" value="ECO:0007669"/>
    <property type="project" value="UniProtKB-SubCell"/>
</dbReference>
<feature type="compositionally biased region" description="Polar residues" evidence="11">
    <location>
        <begin position="472"/>
        <end position="481"/>
    </location>
</feature>
<evidence type="ECO:0000256" key="11">
    <source>
        <dbReference type="SAM" id="MobiDB-lite"/>
    </source>
</evidence>
<feature type="compositionally biased region" description="Low complexity" evidence="11">
    <location>
        <begin position="575"/>
        <end position="591"/>
    </location>
</feature>
<feature type="compositionally biased region" description="Polar residues" evidence="11">
    <location>
        <begin position="605"/>
        <end position="617"/>
    </location>
</feature>
<keyword evidence="8" id="KW-0804">Transcription</keyword>
<keyword evidence="14" id="KW-1185">Reference proteome</keyword>
<feature type="domain" description="C2H2-type" evidence="12">
    <location>
        <begin position="112"/>
        <end position="139"/>
    </location>
</feature>
<dbReference type="GO" id="GO:0008270">
    <property type="term" value="F:zinc ion binding"/>
    <property type="evidence" value="ECO:0007669"/>
    <property type="project" value="UniProtKB-KW"/>
</dbReference>
<dbReference type="GO" id="GO:0003677">
    <property type="term" value="F:DNA binding"/>
    <property type="evidence" value="ECO:0007669"/>
    <property type="project" value="UniProtKB-KW"/>
</dbReference>
<name>A0A182W6T7_9DIPT</name>
<dbReference type="VEuPathDB" id="VectorBase:AMIN006052"/>
<dbReference type="PROSITE" id="PS50157">
    <property type="entry name" value="ZINC_FINGER_C2H2_2"/>
    <property type="match status" value="7"/>
</dbReference>
<dbReference type="Gene3D" id="3.30.160.60">
    <property type="entry name" value="Classic Zinc Finger"/>
    <property type="match status" value="7"/>
</dbReference>
<feature type="region of interest" description="Disordered" evidence="11">
    <location>
        <begin position="379"/>
        <end position="658"/>
    </location>
</feature>
<dbReference type="FunFam" id="3.30.160.60:FF:000126">
    <property type="entry name" value="Mds1 and evi1 complex locus protein"/>
    <property type="match status" value="1"/>
</dbReference>
<feature type="compositionally biased region" description="Acidic residues" evidence="11">
    <location>
        <begin position="915"/>
        <end position="931"/>
    </location>
</feature>
<dbReference type="InterPro" id="IPR036236">
    <property type="entry name" value="Znf_C2H2_sf"/>
</dbReference>
<evidence type="ECO:0000256" key="3">
    <source>
        <dbReference type="ARBA" id="ARBA00022737"/>
    </source>
</evidence>
<feature type="domain" description="C2H2-type" evidence="12">
    <location>
        <begin position="780"/>
        <end position="808"/>
    </location>
</feature>
<dbReference type="PROSITE" id="PS00028">
    <property type="entry name" value="ZINC_FINGER_C2H2_1"/>
    <property type="match status" value="6"/>
</dbReference>
<dbReference type="FunFam" id="3.30.160.60:FF:000159">
    <property type="entry name" value="Mds1 and evi1 complex locus protein"/>
    <property type="match status" value="1"/>
</dbReference>
<dbReference type="AlphaFoldDB" id="A0A182W6T7"/>
<feature type="compositionally biased region" description="Low complexity" evidence="11">
    <location>
        <begin position="418"/>
        <end position="440"/>
    </location>
</feature>
<evidence type="ECO:0000259" key="12">
    <source>
        <dbReference type="PROSITE" id="PS50157"/>
    </source>
</evidence>
<keyword evidence="5" id="KW-0862">Zinc</keyword>
<feature type="region of interest" description="Disordered" evidence="11">
    <location>
        <begin position="202"/>
        <end position="239"/>
    </location>
</feature>
<feature type="domain" description="C2H2-type" evidence="12">
    <location>
        <begin position="809"/>
        <end position="836"/>
    </location>
</feature>
<dbReference type="InterPro" id="IPR050331">
    <property type="entry name" value="Zinc_finger"/>
</dbReference>
<dbReference type="Proteomes" id="UP000075920">
    <property type="component" value="Unassembled WGS sequence"/>
</dbReference>
<evidence type="ECO:0000256" key="5">
    <source>
        <dbReference type="ARBA" id="ARBA00022833"/>
    </source>
</evidence>
<protein>
    <recommendedName>
        <fullName evidence="12">C2H2-type domain-containing protein</fullName>
    </recommendedName>
</protein>
<evidence type="ECO:0000256" key="7">
    <source>
        <dbReference type="ARBA" id="ARBA00023125"/>
    </source>
</evidence>
<dbReference type="Pfam" id="PF00096">
    <property type="entry name" value="zf-C2H2"/>
    <property type="match status" value="6"/>
</dbReference>
<dbReference type="PANTHER" id="PTHR16515:SF66">
    <property type="entry name" value="C2H2-TYPE DOMAIN-CONTAINING PROTEIN"/>
    <property type="match status" value="1"/>
</dbReference>
<dbReference type="STRING" id="112268.A0A182W6T7"/>
<keyword evidence="6" id="KW-0805">Transcription regulation</keyword>
<feature type="compositionally biased region" description="Basic and acidic residues" evidence="11">
    <location>
        <begin position="441"/>
        <end position="450"/>
    </location>
</feature>
<sequence>MNRITLLMLDDHLVISHHYPKDAYRCELCPRAYSYRPSLLRHRAIVHGELRRFPCENCPKNEDTDVSTATPNTSSSSELFSYLLQAHDNRVFTDPSNLQRHIRTHHVGARSHACPECGKTFATSSGLKQHTHIHSSVKPFQCEVCFKSYTQFSNLCRHRRMHADCQVQIKCNKCGDSFSTTTSLSKHKRFCDSTAVTRASLHSGAHPSHLRHPHDPYPHGRSHPGQQGAVGGTAGASAVATGTGAGPLHSLPPGMATPPNPFLVFPGAPFFAPGFRPYPGMPGIFPPAPGQVPQFPLSFFPKPAAPGPLSEPDRRTPSPSSRHLSLLESYGQQSMKISPPTGEEATNHLRPSPARPIPVNFNSAAAAVALLSGSPGPLMGNHSLPATESVQERGNNNNHIKENNNHNHTNGTSSYGGQSAQQQQQRRTSSRSSSAAAATTVKEELHRDFSDAEDGDAGVSAIRVKNFPARSKNASGETSKSPPLAENRNQSHRRRSRTVEDGDTSESEEFSSEAKKVKKEDDTSGSAEQPLDLSLSKKLKNDDADDTIEAEDDKDVSEGVENRSSNRSPTPIEVTSPRSTPTPSVPTPNSSDAPHHDLSLRSRGRNTTGSSLSPKATSASPLADAFPLPSPSPSLSPRPSPSPSSPGGVAGSGPHHQPISYPRPIYPFLLEAMCHGGPGPMGGFQRPAFSFLDSLESNLDLLKRSRQYMPSKAFHQTAMMPPGFGVGAGGRSGVPGGGPGGPVAPGKVKDRYSCKYCGKVFPRSANLTRHLRTHTGEQPYKCRYCERSFSISSNLQRHVRNIHNKERPFKCHLCERCFGQQTNLDRHLKKHDADAAGLVLGDSPSSNEAERGEDVFFDEIRSFMGKVTYSGPASLLTSGTLPAAAEVETGKGDGEDGESSVSGRRRYATPLDVTGGEDEEEEEEEDEEDDAASCGGESDLINIDSDKDTINNNDTIEVST</sequence>
<dbReference type="FunFam" id="3.30.160.60:FF:000150">
    <property type="entry name" value="Mds1 and evi1 complex locus protein"/>
    <property type="match status" value="1"/>
</dbReference>
<evidence type="ECO:0000256" key="9">
    <source>
        <dbReference type="ARBA" id="ARBA00023242"/>
    </source>
</evidence>
<dbReference type="InterPro" id="IPR013087">
    <property type="entry name" value="Znf_C2H2_type"/>
</dbReference>
<feature type="domain" description="C2H2-type" evidence="12">
    <location>
        <begin position="752"/>
        <end position="779"/>
    </location>
</feature>
<feature type="compositionally biased region" description="Acidic residues" evidence="11">
    <location>
        <begin position="501"/>
        <end position="511"/>
    </location>
</feature>
<evidence type="ECO:0000256" key="4">
    <source>
        <dbReference type="ARBA" id="ARBA00022771"/>
    </source>
</evidence>
<feature type="compositionally biased region" description="Polar residues" evidence="11">
    <location>
        <begin position="950"/>
        <end position="960"/>
    </location>
</feature>
<organism evidence="13 14">
    <name type="scientific">Anopheles minimus</name>
    <dbReference type="NCBI Taxonomy" id="112268"/>
    <lineage>
        <taxon>Eukaryota</taxon>
        <taxon>Metazoa</taxon>
        <taxon>Ecdysozoa</taxon>
        <taxon>Arthropoda</taxon>
        <taxon>Hexapoda</taxon>
        <taxon>Insecta</taxon>
        <taxon>Pterygota</taxon>
        <taxon>Neoptera</taxon>
        <taxon>Endopterygota</taxon>
        <taxon>Diptera</taxon>
        <taxon>Nematocera</taxon>
        <taxon>Culicoidea</taxon>
        <taxon>Culicidae</taxon>
        <taxon>Anophelinae</taxon>
        <taxon>Anopheles</taxon>
    </lineage>
</organism>
<dbReference type="SUPFAM" id="SSF57667">
    <property type="entry name" value="beta-beta-alpha zinc fingers"/>
    <property type="match status" value="5"/>
</dbReference>